<evidence type="ECO:0000256" key="5">
    <source>
        <dbReference type="ARBA" id="ARBA00022989"/>
    </source>
</evidence>
<gene>
    <name evidence="8" type="ORF">RHIZ70_2329</name>
</gene>
<dbReference type="PANTHER" id="PTHR33884:SF3">
    <property type="entry name" value="UPF0410 PROTEIN YMGE"/>
    <property type="match status" value="1"/>
</dbReference>
<keyword evidence="6 7" id="KW-0472">Membrane</keyword>
<evidence type="ECO:0008006" key="10">
    <source>
        <dbReference type="Google" id="ProtNLM"/>
    </source>
</evidence>
<dbReference type="EMBL" id="UEYP01000002">
    <property type="protein sequence ID" value="SSC66621.1"/>
    <property type="molecule type" value="Genomic_DNA"/>
</dbReference>
<keyword evidence="5 7" id="KW-1133">Transmembrane helix</keyword>
<evidence type="ECO:0000256" key="6">
    <source>
        <dbReference type="ARBA" id="ARBA00023136"/>
    </source>
</evidence>
<protein>
    <recommendedName>
        <fullName evidence="10">Transglycosylase associated protein</fullName>
    </recommendedName>
</protein>
<evidence type="ECO:0000313" key="8">
    <source>
        <dbReference type="EMBL" id="SSC66621.1"/>
    </source>
</evidence>
<feature type="transmembrane region" description="Helical" evidence="7">
    <location>
        <begin position="61"/>
        <end position="79"/>
    </location>
</feature>
<sequence length="84" mass="9205">MAGFEIGWFLTIIVGGFAGWMAGKFLDMRYGIFMNIIIGVVGAVVAAAIFRRFGIVIQGDWLGFLLTSFVGASLLLYAVKLLRR</sequence>
<evidence type="ECO:0000256" key="1">
    <source>
        <dbReference type="ARBA" id="ARBA00004651"/>
    </source>
</evidence>
<evidence type="ECO:0000256" key="2">
    <source>
        <dbReference type="ARBA" id="ARBA00011006"/>
    </source>
</evidence>
<comment type="subcellular location">
    <subcellularLocation>
        <location evidence="1">Cell membrane</location>
        <topology evidence="1">Multi-pass membrane protein</topology>
    </subcellularLocation>
</comment>
<dbReference type="Proteomes" id="UP000254764">
    <property type="component" value="Unassembled WGS sequence"/>
</dbReference>
<dbReference type="RefSeq" id="WP_115669386.1">
    <property type="nucleotide sequence ID" value="NZ_UEYP01000002.1"/>
</dbReference>
<name>A0A376AFK6_9HYPH</name>
<reference evidence="9" key="1">
    <citation type="submission" date="2018-07" db="EMBL/GenBank/DDBJ databases">
        <authorList>
            <person name="Peiro R."/>
            <person name="Begona"/>
            <person name="Cbmso G."/>
            <person name="Lopez M."/>
            <person name="Gonzalez S."/>
        </authorList>
    </citation>
    <scope>NUCLEOTIDE SEQUENCE [LARGE SCALE GENOMIC DNA]</scope>
</reference>
<proteinExistence type="inferred from homology"/>
<dbReference type="PANTHER" id="PTHR33884">
    <property type="entry name" value="UPF0410 PROTEIN YMGE"/>
    <property type="match status" value="1"/>
</dbReference>
<dbReference type="GO" id="GO:0005886">
    <property type="term" value="C:plasma membrane"/>
    <property type="evidence" value="ECO:0007669"/>
    <property type="project" value="UniProtKB-SubCell"/>
</dbReference>
<dbReference type="Pfam" id="PF04226">
    <property type="entry name" value="Transgly_assoc"/>
    <property type="match status" value="1"/>
</dbReference>
<evidence type="ECO:0000256" key="3">
    <source>
        <dbReference type="ARBA" id="ARBA00022475"/>
    </source>
</evidence>
<evidence type="ECO:0000256" key="7">
    <source>
        <dbReference type="SAM" id="Phobius"/>
    </source>
</evidence>
<accession>A0A376AFK6</accession>
<keyword evidence="9" id="KW-1185">Reference proteome</keyword>
<feature type="transmembrane region" description="Helical" evidence="7">
    <location>
        <begin position="6"/>
        <end position="23"/>
    </location>
</feature>
<evidence type="ECO:0000256" key="4">
    <source>
        <dbReference type="ARBA" id="ARBA00022692"/>
    </source>
</evidence>
<dbReference type="OrthoDB" id="9815411at2"/>
<keyword evidence="4 7" id="KW-0812">Transmembrane</keyword>
<keyword evidence="3" id="KW-1003">Cell membrane</keyword>
<dbReference type="AlphaFoldDB" id="A0A376AFK6"/>
<comment type="similarity">
    <text evidence="2">Belongs to the UPF0410 family.</text>
</comment>
<evidence type="ECO:0000313" key="9">
    <source>
        <dbReference type="Proteomes" id="UP000254764"/>
    </source>
</evidence>
<dbReference type="InterPro" id="IPR007341">
    <property type="entry name" value="Transgly_assoc"/>
</dbReference>
<organism evidence="8 9">
    <name type="scientific">Ciceribacter selenitireducens ATCC BAA-1503</name>
    <dbReference type="NCBI Taxonomy" id="1336235"/>
    <lineage>
        <taxon>Bacteria</taxon>
        <taxon>Pseudomonadati</taxon>
        <taxon>Pseudomonadota</taxon>
        <taxon>Alphaproteobacteria</taxon>
        <taxon>Hyphomicrobiales</taxon>
        <taxon>Rhizobiaceae</taxon>
        <taxon>Ciceribacter</taxon>
    </lineage>
</organism>
<feature type="transmembrane region" description="Helical" evidence="7">
    <location>
        <begin position="30"/>
        <end position="49"/>
    </location>
</feature>